<protein>
    <submittedName>
        <fullName evidence="1">Uncharacterized protein</fullName>
    </submittedName>
</protein>
<evidence type="ECO:0000313" key="1">
    <source>
        <dbReference type="EMBL" id="KAG9471577.1"/>
    </source>
</evidence>
<accession>A0A8J6JX41</accession>
<evidence type="ECO:0000313" key="2">
    <source>
        <dbReference type="Proteomes" id="UP000770717"/>
    </source>
</evidence>
<gene>
    <name evidence="1" type="ORF">GDO78_014156</name>
</gene>
<sequence>MCGSEGEDTPTLTYESYGQCGSSGDVLIGSRSPTKIIFLERAMCGVELMTFICKSLPTMITGPLLGFSSHYLALHFNSLSLIAQYVNIFLIHNFIFNEEKTIFFPKQ</sequence>
<organism evidence="1 2">
    <name type="scientific">Eleutherodactylus coqui</name>
    <name type="common">Puerto Rican coqui</name>
    <dbReference type="NCBI Taxonomy" id="57060"/>
    <lineage>
        <taxon>Eukaryota</taxon>
        <taxon>Metazoa</taxon>
        <taxon>Chordata</taxon>
        <taxon>Craniata</taxon>
        <taxon>Vertebrata</taxon>
        <taxon>Euteleostomi</taxon>
        <taxon>Amphibia</taxon>
        <taxon>Batrachia</taxon>
        <taxon>Anura</taxon>
        <taxon>Neobatrachia</taxon>
        <taxon>Hyloidea</taxon>
        <taxon>Eleutherodactylidae</taxon>
        <taxon>Eleutherodactylinae</taxon>
        <taxon>Eleutherodactylus</taxon>
        <taxon>Eleutherodactylus</taxon>
    </lineage>
</organism>
<dbReference type="Proteomes" id="UP000770717">
    <property type="component" value="Unassembled WGS sequence"/>
</dbReference>
<name>A0A8J6JX41_ELECQ</name>
<proteinExistence type="predicted"/>
<comment type="caution">
    <text evidence="1">The sequence shown here is derived from an EMBL/GenBank/DDBJ whole genome shotgun (WGS) entry which is preliminary data.</text>
</comment>
<keyword evidence="2" id="KW-1185">Reference proteome</keyword>
<reference evidence="1" key="1">
    <citation type="thesis" date="2020" institute="ProQuest LLC" country="789 East Eisenhower Parkway, Ann Arbor, MI, USA">
        <title>Comparative Genomics and Chromosome Evolution.</title>
        <authorList>
            <person name="Mudd A.B."/>
        </authorList>
    </citation>
    <scope>NUCLEOTIDE SEQUENCE</scope>
    <source>
        <strain evidence="1">HN-11 Male</strain>
        <tissue evidence="1">Kidney and liver</tissue>
    </source>
</reference>
<dbReference type="EMBL" id="WNTK01000127">
    <property type="protein sequence ID" value="KAG9471577.1"/>
    <property type="molecule type" value="Genomic_DNA"/>
</dbReference>
<dbReference type="AlphaFoldDB" id="A0A8J6JX41"/>